<gene>
    <name evidence="1" type="ORF">N825_34860</name>
</gene>
<evidence type="ECO:0000313" key="1">
    <source>
        <dbReference type="EMBL" id="EWY40652.1"/>
    </source>
</evidence>
<organism evidence="1 2">
    <name type="scientific">Skermanella stibiiresistens SB22</name>
    <dbReference type="NCBI Taxonomy" id="1385369"/>
    <lineage>
        <taxon>Bacteria</taxon>
        <taxon>Pseudomonadati</taxon>
        <taxon>Pseudomonadota</taxon>
        <taxon>Alphaproteobacteria</taxon>
        <taxon>Rhodospirillales</taxon>
        <taxon>Azospirillaceae</taxon>
        <taxon>Skermanella</taxon>
    </lineage>
</organism>
<dbReference type="AlphaFoldDB" id="W9H7K2"/>
<accession>W9H7K2</accession>
<proteinExistence type="predicted"/>
<reference evidence="1 2" key="1">
    <citation type="submission" date="2013-08" db="EMBL/GenBank/DDBJ databases">
        <title>The genome sequence of Skermanella stibiiresistens.</title>
        <authorList>
            <person name="Zhu W."/>
            <person name="Wang G."/>
        </authorList>
    </citation>
    <scope>NUCLEOTIDE SEQUENCE [LARGE SCALE GENOMIC DNA]</scope>
    <source>
        <strain evidence="1 2">SB22</strain>
    </source>
</reference>
<keyword evidence="2" id="KW-1185">Reference proteome</keyword>
<dbReference type="Proteomes" id="UP000019486">
    <property type="component" value="Unassembled WGS sequence"/>
</dbReference>
<protein>
    <submittedName>
        <fullName evidence="1">Uncharacterized protein</fullName>
    </submittedName>
</protein>
<comment type="caution">
    <text evidence="1">The sequence shown here is derived from an EMBL/GenBank/DDBJ whole genome shotgun (WGS) entry which is preliminary data.</text>
</comment>
<dbReference type="RefSeq" id="WP_198038293.1">
    <property type="nucleotide sequence ID" value="NZ_AVFL01000007.1"/>
</dbReference>
<sequence>MLVRLGQGLAALRRARLSTLPAALIDERGEYLLAAQDGRPLSLEWVP</sequence>
<dbReference type="STRING" id="1385369.N825_34860"/>
<name>W9H7K2_9PROT</name>
<dbReference type="EMBL" id="AVFL01000007">
    <property type="protein sequence ID" value="EWY40652.1"/>
    <property type="molecule type" value="Genomic_DNA"/>
</dbReference>
<evidence type="ECO:0000313" key="2">
    <source>
        <dbReference type="Proteomes" id="UP000019486"/>
    </source>
</evidence>